<dbReference type="GO" id="GO:0005886">
    <property type="term" value="C:plasma membrane"/>
    <property type="evidence" value="ECO:0007669"/>
    <property type="project" value="TreeGrafter"/>
</dbReference>
<feature type="domain" description="SH2" evidence="4">
    <location>
        <begin position="1"/>
        <end position="38"/>
    </location>
</feature>
<dbReference type="InterPro" id="IPR030523">
    <property type="entry name" value="SH2B"/>
</dbReference>
<keyword evidence="2" id="KW-0597">Phosphoprotein</keyword>
<dbReference type="InterPro" id="IPR000980">
    <property type="entry name" value="SH2"/>
</dbReference>
<dbReference type="Proteomes" id="UP000694409">
    <property type="component" value="Unassembled WGS sequence"/>
</dbReference>
<evidence type="ECO:0000313" key="6">
    <source>
        <dbReference type="Proteomes" id="UP000694409"/>
    </source>
</evidence>
<protein>
    <recommendedName>
        <fullName evidence="4">SH2 domain-containing protein</fullName>
    </recommendedName>
</protein>
<dbReference type="Gene3D" id="3.30.505.10">
    <property type="entry name" value="SH2 domain"/>
    <property type="match status" value="1"/>
</dbReference>
<organism evidence="5 6">
    <name type="scientific">Serinus canaria</name>
    <name type="common">Island canary</name>
    <name type="synonym">Fringilla canaria</name>
    <dbReference type="NCBI Taxonomy" id="9135"/>
    <lineage>
        <taxon>Eukaryota</taxon>
        <taxon>Metazoa</taxon>
        <taxon>Chordata</taxon>
        <taxon>Craniata</taxon>
        <taxon>Vertebrata</taxon>
        <taxon>Euteleostomi</taxon>
        <taxon>Archelosauria</taxon>
        <taxon>Archosauria</taxon>
        <taxon>Dinosauria</taxon>
        <taxon>Saurischia</taxon>
        <taxon>Theropoda</taxon>
        <taxon>Coelurosauria</taxon>
        <taxon>Aves</taxon>
        <taxon>Neognathae</taxon>
        <taxon>Neoaves</taxon>
        <taxon>Telluraves</taxon>
        <taxon>Australaves</taxon>
        <taxon>Passeriformes</taxon>
        <taxon>Passeroidea</taxon>
        <taxon>Fringillidae</taxon>
        <taxon>Carduelinae</taxon>
        <taxon>Serinus</taxon>
    </lineage>
</organism>
<evidence type="ECO:0000256" key="2">
    <source>
        <dbReference type="ARBA" id="ARBA00022553"/>
    </source>
</evidence>
<reference evidence="5" key="1">
    <citation type="submission" date="2025-08" db="UniProtKB">
        <authorList>
            <consortium name="Ensembl"/>
        </authorList>
    </citation>
    <scope>IDENTIFICATION</scope>
</reference>
<dbReference type="AlphaFoldDB" id="A0A8C9L260"/>
<dbReference type="InterPro" id="IPR036860">
    <property type="entry name" value="SH2_dom_sf"/>
</dbReference>
<dbReference type="PROSITE" id="PS50001">
    <property type="entry name" value="SH2"/>
    <property type="match status" value="1"/>
</dbReference>
<evidence type="ECO:0000256" key="1">
    <source>
        <dbReference type="ARBA" id="ARBA00010220"/>
    </source>
</evidence>
<name>A0A8C9L260_SERCA</name>
<accession>A0A8C9L260</accession>
<reference evidence="5" key="2">
    <citation type="submission" date="2025-09" db="UniProtKB">
        <authorList>
            <consortium name="Ensembl"/>
        </authorList>
    </citation>
    <scope>IDENTIFICATION</scope>
</reference>
<dbReference type="GO" id="GO:0035556">
    <property type="term" value="P:intracellular signal transduction"/>
    <property type="evidence" value="ECO:0007669"/>
    <property type="project" value="TreeGrafter"/>
</dbReference>
<evidence type="ECO:0000313" key="5">
    <source>
        <dbReference type="Ensembl" id="ENSSCAP00000000110.1"/>
    </source>
</evidence>
<dbReference type="PANTHER" id="PTHR10872">
    <property type="entry name" value="SH2B ADAPTER PROTEIN"/>
    <property type="match status" value="1"/>
</dbReference>
<comment type="similarity">
    <text evidence="1">Belongs to the SH2B adapter family.</text>
</comment>
<dbReference type="PANTHER" id="PTHR10872:SF2">
    <property type="entry name" value="LNK, ISOFORM D"/>
    <property type="match status" value="1"/>
</dbReference>
<dbReference type="GO" id="GO:0005068">
    <property type="term" value="F:transmembrane receptor protein tyrosine kinase adaptor activity"/>
    <property type="evidence" value="ECO:0007669"/>
    <property type="project" value="TreeGrafter"/>
</dbReference>
<evidence type="ECO:0000256" key="3">
    <source>
        <dbReference type="PROSITE-ProRule" id="PRU00191"/>
    </source>
</evidence>
<sequence length="38" mass="4173">MRAAQLVLQGGRGGHGVFLVRQSETRRGEFVLTFNVQG</sequence>
<keyword evidence="3" id="KW-0727">SH2 domain</keyword>
<evidence type="ECO:0000259" key="4">
    <source>
        <dbReference type="PROSITE" id="PS50001"/>
    </source>
</evidence>
<keyword evidence="6" id="KW-1185">Reference proteome</keyword>
<proteinExistence type="inferred from homology"/>
<dbReference type="Ensembl" id="ENSSCAT00000000123.1">
    <property type="protein sequence ID" value="ENSSCAP00000000110.1"/>
    <property type="gene ID" value="ENSSCAG00000000098.1"/>
</dbReference>
<dbReference type="SUPFAM" id="SSF55550">
    <property type="entry name" value="SH2 domain"/>
    <property type="match status" value="1"/>
</dbReference>
<dbReference type="Pfam" id="PF00017">
    <property type="entry name" value="SH2"/>
    <property type="match status" value="1"/>
</dbReference>